<comment type="caution">
    <text evidence="8">The sequence shown here is derived from an EMBL/GenBank/DDBJ whole genome shotgun (WGS) entry which is preliminary data.</text>
</comment>
<dbReference type="Gene3D" id="3.20.20.80">
    <property type="entry name" value="Glycosidases"/>
    <property type="match status" value="1"/>
</dbReference>
<comment type="similarity">
    <text evidence="1">Belongs to the glycosyl hydrolase 18 family.</text>
</comment>
<dbReference type="PROSITE" id="PS01095">
    <property type="entry name" value="GH18_1"/>
    <property type="match status" value="1"/>
</dbReference>
<gene>
    <name evidence="8" type="ORF">TH53_12905</name>
</gene>
<evidence type="ECO:0000313" key="8">
    <source>
        <dbReference type="EMBL" id="KIO76815.1"/>
    </source>
</evidence>
<keyword evidence="3" id="KW-0732">Signal</keyword>
<dbReference type="SUPFAM" id="SSF51445">
    <property type="entry name" value="(Trans)glycosidases"/>
    <property type="match status" value="1"/>
</dbReference>
<evidence type="ECO:0000256" key="1">
    <source>
        <dbReference type="ARBA" id="ARBA00009336"/>
    </source>
</evidence>
<evidence type="ECO:0000256" key="5">
    <source>
        <dbReference type="ARBA" id="ARBA00023295"/>
    </source>
</evidence>
<dbReference type="AlphaFoldDB" id="A0A0D0GKW5"/>
<dbReference type="GO" id="GO:0033925">
    <property type="term" value="F:mannosyl-glycoprotein endo-beta-N-acetylglucosaminidase activity"/>
    <property type="evidence" value="ECO:0007669"/>
    <property type="project" value="UniProtKB-EC"/>
</dbReference>
<protein>
    <recommendedName>
        <fullName evidence="2">mannosyl-glycoprotein endo-beta-N-acetylglucosaminidase</fullName>
        <ecNumber evidence="2">3.2.1.96</ecNumber>
    </recommendedName>
</protein>
<name>A0A0D0GKW5_9SPHI</name>
<evidence type="ECO:0000313" key="9">
    <source>
        <dbReference type="Proteomes" id="UP000032049"/>
    </source>
</evidence>
<dbReference type="Pfam" id="PF23916">
    <property type="entry name" value="TIM-barrel_EndoS"/>
    <property type="match status" value="1"/>
</dbReference>
<feature type="domain" description="Endo-beta-N-acetylglucosaminidase EndoS/F2-like TIM-barrel" evidence="7">
    <location>
        <begin position="52"/>
        <end position="254"/>
    </location>
</feature>
<organism evidence="8 9">
    <name type="scientific">Pedobacter lusitanus</name>
    <dbReference type="NCBI Taxonomy" id="1503925"/>
    <lineage>
        <taxon>Bacteria</taxon>
        <taxon>Pseudomonadati</taxon>
        <taxon>Bacteroidota</taxon>
        <taxon>Sphingobacteriia</taxon>
        <taxon>Sphingobacteriales</taxon>
        <taxon>Sphingobacteriaceae</taxon>
        <taxon>Pedobacter</taxon>
    </lineage>
</organism>
<dbReference type="RefSeq" id="WP_041882566.1">
    <property type="nucleotide sequence ID" value="NZ_CP157278.1"/>
</dbReference>
<dbReference type="STRING" id="1503925.TH53_12905"/>
<evidence type="ECO:0000256" key="6">
    <source>
        <dbReference type="ARBA" id="ARBA00034414"/>
    </source>
</evidence>
<keyword evidence="4" id="KW-0378">Hydrolase</keyword>
<reference evidence="8 9" key="1">
    <citation type="submission" date="2015-01" db="EMBL/GenBank/DDBJ databases">
        <title>Draft genome sequence of Pedobacter sp. NL19 isolated from sludge of an effluent treatment pond in an abandoned uranium mine.</title>
        <authorList>
            <person name="Santos T."/>
            <person name="Caetano T."/>
            <person name="Covas C."/>
            <person name="Cruz A."/>
            <person name="Mendo S."/>
        </authorList>
    </citation>
    <scope>NUCLEOTIDE SEQUENCE [LARGE SCALE GENOMIC DNA]</scope>
    <source>
        <strain evidence="8 9">NL19</strain>
    </source>
</reference>
<keyword evidence="5" id="KW-0326">Glycosidase</keyword>
<dbReference type="InterPro" id="IPR017853">
    <property type="entry name" value="GH"/>
</dbReference>
<dbReference type="EC" id="3.2.1.96" evidence="2"/>
<evidence type="ECO:0000256" key="2">
    <source>
        <dbReference type="ARBA" id="ARBA00012566"/>
    </source>
</evidence>
<proteinExistence type="inferred from homology"/>
<dbReference type="Proteomes" id="UP000032049">
    <property type="component" value="Unassembled WGS sequence"/>
</dbReference>
<dbReference type="InterPro" id="IPR001579">
    <property type="entry name" value="Glyco_hydro_18_chit_AS"/>
</dbReference>
<evidence type="ECO:0000259" key="7">
    <source>
        <dbReference type="Pfam" id="PF23916"/>
    </source>
</evidence>
<keyword evidence="9" id="KW-1185">Reference proteome</keyword>
<comment type="catalytic activity">
    <reaction evidence="6">
        <text>an N(4)-(oligosaccharide-(1-&gt;3)-[oligosaccharide-(1-&gt;6)]-beta-D-Man-(1-&gt;4)-beta-D-GlcNAc-(1-&gt;4)-alpha-D-GlcNAc)-L-asparaginyl-[protein] + H2O = an oligosaccharide-(1-&gt;3)-[oligosaccharide-(1-&gt;6)]-beta-D-Man-(1-&gt;4)-D-GlcNAc + N(4)-(N-acetyl-beta-D-glucosaminyl)-L-asparaginyl-[protein]</text>
        <dbReference type="Rhea" id="RHEA:73067"/>
        <dbReference type="Rhea" id="RHEA-COMP:12603"/>
        <dbReference type="Rhea" id="RHEA-COMP:18176"/>
        <dbReference type="ChEBI" id="CHEBI:15377"/>
        <dbReference type="ChEBI" id="CHEBI:132248"/>
        <dbReference type="ChEBI" id="CHEBI:192714"/>
        <dbReference type="ChEBI" id="CHEBI:192715"/>
        <dbReference type="EC" id="3.2.1.96"/>
    </reaction>
</comment>
<evidence type="ECO:0000256" key="4">
    <source>
        <dbReference type="ARBA" id="ARBA00022801"/>
    </source>
</evidence>
<dbReference type="GO" id="GO:0005975">
    <property type="term" value="P:carbohydrate metabolic process"/>
    <property type="evidence" value="ECO:0007669"/>
    <property type="project" value="InterPro"/>
</dbReference>
<dbReference type="EMBL" id="JXRA01000054">
    <property type="protein sequence ID" value="KIO76815.1"/>
    <property type="molecule type" value="Genomic_DNA"/>
</dbReference>
<evidence type="ECO:0000256" key="3">
    <source>
        <dbReference type="ARBA" id="ARBA00022729"/>
    </source>
</evidence>
<dbReference type="InterPro" id="IPR057016">
    <property type="entry name" value="EndoS_F2-like_TIM-barrel"/>
</dbReference>
<dbReference type="OrthoDB" id="7183084at2"/>
<sequence length="324" mass="35190">MKNLFNLQTTALILTAALCATGCKKLGLEGAGGGGGTTTPPASTHLLTVGYFNGVARTAAPSDKVSYSLRDIPNGVDIVNIFHRFNELSNLKRGVRQAGAAEKTLTEILEDVTYLKTKKTRVVETQFMTEIFDNYKDAAKTTKWTNTAADYDGYAKSVSDSLTKWGIDGVDLDIEPGFSVGNLTITEQEALVNAFAKYFGPSSASKKLLIIDTNVGFSTLGFTKETLAKIDYIYIQDYFGSASSTDEKIDGYIAAGYPKDKIMLIAADFEGSYSSGKTRLKAAYTNPKYIAKTGGFGSYGINFDYNNKYQFTIDMIKTLNPQGN</sequence>
<accession>A0A0D0GKW5</accession>